<accession>A0A2U8H0M1</accession>
<sequence length="192" mass="19148">MEIKAMNSMRREVLKSIAAASVAIPAAASVPASAAGLHRTGAGASRMTRVLPVIAGLPLDAAFVRGVITASERSAATVAPTQSIGKLDSAAIAALTVASDGRPTTIVGLTDSATAMLVLGHMRSKNATVVAMTHHRLAHEANAAAWAAHIGELAVAQALSPAALLAGAADDGAAGAAYVPDGISYMSFTCVI</sequence>
<organism evidence="2 3">
    <name type="scientific">Parazoarcus communis</name>
    <dbReference type="NCBI Taxonomy" id="41977"/>
    <lineage>
        <taxon>Bacteria</taxon>
        <taxon>Pseudomonadati</taxon>
        <taxon>Pseudomonadota</taxon>
        <taxon>Betaproteobacteria</taxon>
        <taxon>Rhodocyclales</taxon>
        <taxon>Zoogloeaceae</taxon>
        <taxon>Parazoarcus</taxon>
    </lineage>
</organism>
<dbReference type="PROSITE" id="PS51318">
    <property type="entry name" value="TAT"/>
    <property type="match status" value="1"/>
</dbReference>
<reference evidence="2 3" key="1">
    <citation type="submission" date="2017-06" db="EMBL/GenBank/DDBJ databases">
        <title>Azoarcus sp. TSNA42 complete genome sequence.</title>
        <authorList>
            <person name="Woo J.-H."/>
            <person name="Kim H.-S."/>
        </authorList>
    </citation>
    <scope>NUCLEOTIDE SEQUENCE [LARGE SCALE GENOMIC DNA]</scope>
    <source>
        <strain evidence="2 3">TSNA42</strain>
    </source>
</reference>
<evidence type="ECO:0000313" key="2">
    <source>
        <dbReference type="EMBL" id="AWI79123.1"/>
    </source>
</evidence>
<dbReference type="EMBL" id="CP022188">
    <property type="protein sequence ID" value="AWI79123.1"/>
    <property type="molecule type" value="Genomic_DNA"/>
</dbReference>
<evidence type="ECO:0000256" key="1">
    <source>
        <dbReference type="SAM" id="SignalP"/>
    </source>
</evidence>
<feature type="chain" id="PRO_5016090321" evidence="1">
    <location>
        <begin position="35"/>
        <end position="192"/>
    </location>
</feature>
<protein>
    <submittedName>
        <fullName evidence="2">Uncharacterized protein</fullName>
    </submittedName>
</protein>
<keyword evidence="1" id="KW-0732">Signal</keyword>
<dbReference type="AlphaFoldDB" id="A0A2U8H0M1"/>
<feature type="signal peptide" evidence="1">
    <location>
        <begin position="1"/>
        <end position="34"/>
    </location>
</feature>
<evidence type="ECO:0000313" key="3">
    <source>
        <dbReference type="Proteomes" id="UP000244902"/>
    </source>
</evidence>
<name>A0A2U8H0M1_9RHOO</name>
<proteinExistence type="predicted"/>
<gene>
    <name evidence="2" type="ORF">CEW87_06945</name>
</gene>
<dbReference type="Proteomes" id="UP000244902">
    <property type="component" value="Chromosome"/>
</dbReference>
<dbReference type="InterPro" id="IPR006311">
    <property type="entry name" value="TAT_signal"/>
</dbReference>